<reference evidence="1 2" key="1">
    <citation type="submission" date="2017-11" db="EMBL/GenBank/DDBJ databases">
        <authorList>
            <person name="Lechat P."/>
        </authorList>
    </citation>
    <scope>NUCLEOTIDE SEQUENCE [LARGE SCALE GENOMIC DNA]</scope>
    <source>
        <strain evidence="1">L495</strain>
    </source>
</reference>
<organism evidence="1 2">
    <name type="scientific">Leptospira interrogans serovar Manilae</name>
    <dbReference type="NCBI Taxonomy" id="214675"/>
    <lineage>
        <taxon>Bacteria</taxon>
        <taxon>Pseudomonadati</taxon>
        <taxon>Spirochaetota</taxon>
        <taxon>Spirochaetia</taxon>
        <taxon>Leptospirales</taxon>
        <taxon>Leptospiraceae</taxon>
        <taxon>Leptospira</taxon>
    </lineage>
</organism>
<evidence type="ECO:0000313" key="1">
    <source>
        <dbReference type="EMBL" id="SOR60498.1"/>
    </source>
</evidence>
<evidence type="ECO:0000313" key="2">
    <source>
        <dbReference type="Proteomes" id="UP000234460"/>
    </source>
</evidence>
<name>A0AAQ1NUY6_LEPIR</name>
<proteinExistence type="predicted"/>
<accession>A0AAQ1NUY6</accession>
<dbReference type="EMBL" id="OEJX01000009">
    <property type="protein sequence ID" value="SOR60498.1"/>
    <property type="molecule type" value="Genomic_DNA"/>
</dbReference>
<gene>
    <name evidence="1" type="ORF">LMANV2_170115</name>
</gene>
<sequence length="45" mass="5041">MKLNFTVVRKTRQTGLVEIQRLTSMGARSNSANTFLRVGFGRALN</sequence>
<protein>
    <submittedName>
        <fullName evidence="1">Uncharacterized protein</fullName>
    </submittedName>
</protein>
<comment type="caution">
    <text evidence="1">The sequence shown here is derived from an EMBL/GenBank/DDBJ whole genome shotgun (WGS) entry which is preliminary data.</text>
</comment>
<dbReference type="AlphaFoldDB" id="A0AAQ1NUY6"/>
<dbReference type="Proteomes" id="UP000234460">
    <property type="component" value="Chromosome LMANV2"/>
</dbReference>